<dbReference type="Pfam" id="PF21906">
    <property type="entry name" value="WHD_NrtR"/>
    <property type="match status" value="1"/>
</dbReference>
<dbReference type="AlphaFoldDB" id="A0A223V242"/>
<dbReference type="CDD" id="cd18873">
    <property type="entry name" value="NUDIX_NadM_like"/>
    <property type="match status" value="1"/>
</dbReference>
<dbReference type="RefSeq" id="WP_094995833.1">
    <property type="nucleotide sequence ID" value="NZ_BMJL01000001.1"/>
</dbReference>
<dbReference type="InterPro" id="IPR054105">
    <property type="entry name" value="WHD_NrtR"/>
</dbReference>
<keyword evidence="2" id="KW-1185">Reference proteome</keyword>
<proteinExistence type="predicted"/>
<evidence type="ECO:0000313" key="1">
    <source>
        <dbReference type="EMBL" id="ASV29200.1"/>
    </source>
</evidence>
<dbReference type="InterPro" id="IPR036390">
    <property type="entry name" value="WH_DNA-bd_sf"/>
</dbReference>
<dbReference type="InterPro" id="IPR036388">
    <property type="entry name" value="WH-like_DNA-bd_sf"/>
</dbReference>
<name>A0A223V242_9FLAO</name>
<gene>
    <name evidence="1" type="ORF">CJ263_02590</name>
</gene>
<dbReference type="SUPFAM" id="SSF46785">
    <property type="entry name" value="Winged helix' DNA-binding domain"/>
    <property type="match status" value="1"/>
</dbReference>
<dbReference type="EMBL" id="CP022957">
    <property type="protein sequence ID" value="ASV29200.1"/>
    <property type="molecule type" value="Genomic_DNA"/>
</dbReference>
<dbReference type="PANTHER" id="PTHR43736:SF4">
    <property type="entry name" value="SLR1690 PROTEIN"/>
    <property type="match status" value="1"/>
</dbReference>
<dbReference type="Gene3D" id="3.90.79.10">
    <property type="entry name" value="Nucleoside Triphosphate Pyrophosphohydrolase"/>
    <property type="match status" value="1"/>
</dbReference>
<dbReference type="InterPro" id="IPR015797">
    <property type="entry name" value="NUDIX_hydrolase-like_dom_sf"/>
</dbReference>
<dbReference type="PROSITE" id="PS51462">
    <property type="entry name" value="NUDIX"/>
    <property type="match status" value="1"/>
</dbReference>
<evidence type="ECO:0000313" key="2">
    <source>
        <dbReference type="Proteomes" id="UP000215244"/>
    </source>
</evidence>
<dbReference type="Proteomes" id="UP000215244">
    <property type="component" value="Chromosome"/>
</dbReference>
<dbReference type="Gene3D" id="1.10.10.10">
    <property type="entry name" value="Winged helix-like DNA-binding domain superfamily/Winged helix DNA-binding domain"/>
    <property type="match status" value="1"/>
</dbReference>
<dbReference type="Pfam" id="PF00293">
    <property type="entry name" value="NUDIX"/>
    <property type="match status" value="1"/>
</dbReference>
<protein>
    <submittedName>
        <fullName evidence="1">NUDIX hydrolase</fullName>
    </submittedName>
</protein>
<accession>A0A223V242</accession>
<dbReference type="KEGG" id="marb:CJ263_02590"/>
<organism evidence="1 2">
    <name type="scientific">Maribacter cobaltidurans</name>
    <dbReference type="NCBI Taxonomy" id="1178778"/>
    <lineage>
        <taxon>Bacteria</taxon>
        <taxon>Pseudomonadati</taxon>
        <taxon>Bacteroidota</taxon>
        <taxon>Flavobacteriia</taxon>
        <taxon>Flavobacteriales</taxon>
        <taxon>Flavobacteriaceae</taxon>
        <taxon>Maribacter</taxon>
    </lineage>
</organism>
<dbReference type="InterPro" id="IPR000086">
    <property type="entry name" value="NUDIX_hydrolase_dom"/>
</dbReference>
<dbReference type="SUPFAM" id="SSF55811">
    <property type="entry name" value="Nudix"/>
    <property type="match status" value="1"/>
</dbReference>
<keyword evidence="1" id="KW-0378">Hydrolase</keyword>
<sequence>MIVAYLENCLKEVSVDCVIFGFDGSTLKVLLSKWKNIDYWSLPGGRIRKMEALNAAAERILQERVGLKEVFLQQFNVFGEINRCVHYDELETTKLIEKSIGEDLSKISIKNRVLSVGYYALLDINKVKAIPDEYTEECRWMELNEIPFLLFDHNEMINLAIRTLRREVKYQPIGNLLPDKFTLAEIQKLYESVLDKTFDRRNFYKQITKQDFLVKLAEKRTGSANKSPNLYRFDQSKYEQALEAGMGF</sequence>
<dbReference type="PANTHER" id="PTHR43736">
    <property type="entry name" value="ADP-RIBOSE PYROPHOSPHATASE"/>
    <property type="match status" value="1"/>
</dbReference>
<dbReference type="OrthoDB" id="9786141at2"/>
<dbReference type="GO" id="GO:0016787">
    <property type="term" value="F:hydrolase activity"/>
    <property type="evidence" value="ECO:0007669"/>
    <property type="project" value="UniProtKB-KW"/>
</dbReference>
<reference evidence="1 2" key="1">
    <citation type="submission" date="2017-08" db="EMBL/GenBank/DDBJ databases">
        <title>The complete genome sequence of Maribacter sp. B1, isolated from deep-sea sediment.</title>
        <authorList>
            <person name="Wu Y.-H."/>
            <person name="Cheng H."/>
            <person name="Xu X.-W."/>
        </authorList>
    </citation>
    <scope>NUCLEOTIDE SEQUENCE [LARGE SCALE GENOMIC DNA]</scope>
    <source>
        <strain evidence="1 2">B1</strain>
    </source>
</reference>